<dbReference type="GO" id="GO:0016811">
    <property type="term" value="F:hydrolase activity, acting on carbon-nitrogen (but not peptide) bonds, in linear amides"/>
    <property type="evidence" value="ECO:0007669"/>
    <property type="project" value="InterPro"/>
</dbReference>
<proteinExistence type="predicted"/>
<dbReference type="GO" id="GO:0000272">
    <property type="term" value="P:polysaccharide catabolic process"/>
    <property type="evidence" value="ECO:0007669"/>
    <property type="project" value="InterPro"/>
</dbReference>
<evidence type="ECO:0000256" key="5">
    <source>
        <dbReference type="ARBA" id="ARBA00023277"/>
    </source>
</evidence>
<dbReference type="InterPro" id="IPR022948">
    <property type="entry name" value="COD_ChbG_bac"/>
</dbReference>
<dbReference type="PANTHER" id="PTHR31609:SF1">
    <property type="entry name" value="CARBOHYDRATE DEACETYLASE"/>
    <property type="match status" value="1"/>
</dbReference>
<evidence type="ECO:0000313" key="6">
    <source>
        <dbReference type="EMBL" id="TZE82971.1"/>
    </source>
</evidence>
<dbReference type="AlphaFoldDB" id="A0A5D8QEP3"/>
<evidence type="ECO:0000256" key="1">
    <source>
        <dbReference type="ARBA" id="ARBA00001946"/>
    </source>
</evidence>
<dbReference type="Pfam" id="PF04794">
    <property type="entry name" value="YdjC"/>
    <property type="match status" value="1"/>
</dbReference>
<evidence type="ECO:0000256" key="3">
    <source>
        <dbReference type="ARBA" id="ARBA00022801"/>
    </source>
</evidence>
<dbReference type="InterPro" id="IPR006879">
    <property type="entry name" value="YdjC-like"/>
</dbReference>
<dbReference type="CDD" id="cd10803">
    <property type="entry name" value="YdjC_EF3048_like"/>
    <property type="match status" value="1"/>
</dbReference>
<comment type="cofactor">
    <cofactor evidence="1">
        <name>Mg(2+)</name>
        <dbReference type="ChEBI" id="CHEBI:18420"/>
    </cofactor>
</comment>
<evidence type="ECO:0000313" key="7">
    <source>
        <dbReference type="Proteomes" id="UP000322976"/>
    </source>
</evidence>
<dbReference type="Gene3D" id="3.20.20.370">
    <property type="entry name" value="Glycoside hydrolase/deacetylase"/>
    <property type="match status" value="1"/>
</dbReference>
<keyword evidence="5" id="KW-0119">Carbohydrate metabolism</keyword>
<protein>
    <submittedName>
        <fullName evidence="6">Carbohydrate deacetylase</fullName>
    </submittedName>
</protein>
<organism evidence="6 7">
    <name type="scientific">Calorimonas adulescens</name>
    <dbReference type="NCBI Taxonomy" id="2606906"/>
    <lineage>
        <taxon>Bacteria</taxon>
        <taxon>Bacillati</taxon>
        <taxon>Bacillota</taxon>
        <taxon>Clostridia</taxon>
        <taxon>Thermoanaerobacterales</taxon>
        <taxon>Thermoanaerobacteraceae</taxon>
        <taxon>Calorimonas</taxon>
    </lineage>
</organism>
<dbReference type="RefSeq" id="WP_149544528.1">
    <property type="nucleotide sequence ID" value="NZ_VTPS01000003.1"/>
</dbReference>
<keyword evidence="4" id="KW-0460">Magnesium</keyword>
<dbReference type="SUPFAM" id="SSF88713">
    <property type="entry name" value="Glycoside hydrolase/deacetylase"/>
    <property type="match status" value="1"/>
</dbReference>
<evidence type="ECO:0000256" key="2">
    <source>
        <dbReference type="ARBA" id="ARBA00022723"/>
    </source>
</evidence>
<evidence type="ECO:0000256" key="4">
    <source>
        <dbReference type="ARBA" id="ARBA00022842"/>
    </source>
</evidence>
<reference evidence="6 7" key="1">
    <citation type="submission" date="2019-08" db="EMBL/GenBank/DDBJ databases">
        <title>Calorimonas adulescens gen. nov., sp. nov., an anaerobic thermophilic bacterium from Sakhalin hot spring.</title>
        <authorList>
            <person name="Khomyakova M.A."/>
            <person name="Merkel A.Y."/>
            <person name="Novikov A."/>
            <person name="Bonch-Osmolovskaya E.A."/>
            <person name="Slobodkin A.I."/>
        </authorList>
    </citation>
    <scope>NUCLEOTIDE SEQUENCE [LARGE SCALE GENOMIC DNA]</scope>
    <source>
        <strain evidence="6 7">A05MB</strain>
    </source>
</reference>
<dbReference type="GO" id="GO:0046872">
    <property type="term" value="F:metal ion binding"/>
    <property type="evidence" value="ECO:0007669"/>
    <property type="project" value="UniProtKB-KW"/>
</dbReference>
<name>A0A5D8QEP3_9THEO</name>
<comment type="caution">
    <text evidence="6">The sequence shown here is derived from an EMBL/GenBank/DDBJ whole genome shotgun (WGS) entry which is preliminary data.</text>
</comment>
<keyword evidence="2" id="KW-0479">Metal-binding</keyword>
<dbReference type="Proteomes" id="UP000322976">
    <property type="component" value="Unassembled WGS sequence"/>
</dbReference>
<dbReference type="GO" id="GO:0019213">
    <property type="term" value="F:deacetylase activity"/>
    <property type="evidence" value="ECO:0007669"/>
    <property type="project" value="TreeGrafter"/>
</dbReference>
<sequence>MKYLITNADDFGLTVGVNRAIIEGINYGTISSTTLMVNMPLAGGAIKWVKDNNIGCVGIHLNLTCGKPVLPPHEVPSLVDGNGMFYHRRPEMMAHATREDIEKELRAQVEKFLDAGLKPTHIDGHHHIQLHEEILEIFIDICRGYKIPMRHPDDRIKDILKERQVKTTDHFTLRFYGENATMDTMKEIVGGSWDGVMEIMLHPGYNDSDLESISSYNKFRENELRVLLSEEFKDILADNNVELVSYEFLK</sequence>
<dbReference type="EMBL" id="VTPS01000003">
    <property type="protein sequence ID" value="TZE82971.1"/>
    <property type="molecule type" value="Genomic_DNA"/>
</dbReference>
<gene>
    <name evidence="6" type="ORF">FWJ32_03195</name>
</gene>
<accession>A0A5D8QEP3</accession>
<keyword evidence="3" id="KW-0378">Hydrolase</keyword>
<dbReference type="PANTHER" id="PTHR31609">
    <property type="entry name" value="YDJC DEACETYLASE FAMILY MEMBER"/>
    <property type="match status" value="1"/>
</dbReference>
<keyword evidence="7" id="KW-1185">Reference proteome</keyword>
<dbReference type="InterPro" id="IPR011330">
    <property type="entry name" value="Glyco_hydro/deAcase_b/a-brl"/>
</dbReference>